<dbReference type="InterPro" id="IPR001296">
    <property type="entry name" value="Glyco_trans_1"/>
</dbReference>
<dbReference type="SUPFAM" id="SSF53756">
    <property type="entry name" value="UDP-Glycosyltransferase/glycogen phosphorylase"/>
    <property type="match status" value="1"/>
</dbReference>
<dbReference type="PANTHER" id="PTHR45947">
    <property type="entry name" value="SULFOQUINOVOSYL TRANSFERASE SQD2"/>
    <property type="match status" value="1"/>
</dbReference>
<dbReference type="Gene3D" id="3.40.50.2000">
    <property type="entry name" value="Glycogen Phosphorylase B"/>
    <property type="match status" value="2"/>
</dbReference>
<feature type="domain" description="Glycosyltransferase subfamily 4-like N-terminal" evidence="2">
    <location>
        <begin position="51"/>
        <end position="141"/>
    </location>
</feature>
<organism evidence="3 4">
    <name type="scientific">Vibrio paucivorans</name>
    <dbReference type="NCBI Taxonomy" id="2829489"/>
    <lineage>
        <taxon>Bacteria</taxon>
        <taxon>Pseudomonadati</taxon>
        <taxon>Pseudomonadota</taxon>
        <taxon>Gammaproteobacteria</taxon>
        <taxon>Vibrionales</taxon>
        <taxon>Vibrionaceae</taxon>
        <taxon>Vibrio</taxon>
    </lineage>
</organism>
<feature type="domain" description="Glycosyl transferase family 1" evidence="1">
    <location>
        <begin position="149"/>
        <end position="291"/>
    </location>
</feature>
<dbReference type="InterPro" id="IPR050194">
    <property type="entry name" value="Glycosyltransferase_grp1"/>
</dbReference>
<dbReference type="EMBL" id="JAKRRX010000029">
    <property type="protein sequence ID" value="MCW8333621.1"/>
    <property type="molecule type" value="Genomic_DNA"/>
</dbReference>
<dbReference type="GO" id="GO:0016757">
    <property type="term" value="F:glycosyltransferase activity"/>
    <property type="evidence" value="ECO:0007669"/>
    <property type="project" value="InterPro"/>
</dbReference>
<evidence type="ECO:0000259" key="1">
    <source>
        <dbReference type="Pfam" id="PF00534"/>
    </source>
</evidence>
<reference evidence="3" key="1">
    <citation type="submission" date="2022-02" db="EMBL/GenBank/DDBJ databases">
        <title>Vibrio sp. nov., a new bacterium isolated from Bohai sea, China.</title>
        <authorList>
            <person name="Yuan Y."/>
        </authorList>
    </citation>
    <scope>NUCLEOTIDE SEQUENCE</scope>
    <source>
        <strain evidence="3">DBSS07</strain>
    </source>
</reference>
<dbReference type="AlphaFoldDB" id="A0A9X3CD91"/>
<comment type="caution">
    <text evidence="3">The sequence shown here is derived from an EMBL/GenBank/DDBJ whole genome shotgun (WGS) entry which is preliminary data.</text>
</comment>
<evidence type="ECO:0000313" key="4">
    <source>
        <dbReference type="Proteomes" id="UP001155586"/>
    </source>
</evidence>
<dbReference type="CDD" id="cd03801">
    <property type="entry name" value="GT4_PimA-like"/>
    <property type="match status" value="1"/>
</dbReference>
<dbReference type="Proteomes" id="UP001155586">
    <property type="component" value="Unassembled WGS sequence"/>
</dbReference>
<dbReference type="PANTHER" id="PTHR45947:SF3">
    <property type="entry name" value="SULFOQUINOVOSYL TRANSFERASE SQD2"/>
    <property type="match status" value="1"/>
</dbReference>
<dbReference type="InterPro" id="IPR028098">
    <property type="entry name" value="Glyco_trans_4-like_N"/>
</dbReference>
<dbReference type="Pfam" id="PF13439">
    <property type="entry name" value="Glyco_transf_4"/>
    <property type="match status" value="1"/>
</dbReference>
<accession>A0A9X3CD91</accession>
<name>A0A9X3CD91_9VIBR</name>
<evidence type="ECO:0000313" key="3">
    <source>
        <dbReference type="EMBL" id="MCW8333621.1"/>
    </source>
</evidence>
<proteinExistence type="predicted"/>
<dbReference type="RefSeq" id="WP_265687131.1">
    <property type="nucleotide sequence ID" value="NZ_JAKRRX010000029.1"/>
</dbReference>
<keyword evidence="4" id="KW-1185">Reference proteome</keyword>
<protein>
    <submittedName>
        <fullName evidence="3">Glycosyltransferase family 4 protein</fullName>
    </submittedName>
</protein>
<evidence type="ECO:0000259" key="2">
    <source>
        <dbReference type="Pfam" id="PF13439"/>
    </source>
</evidence>
<dbReference type="Pfam" id="PF00534">
    <property type="entry name" value="Glycos_transf_1"/>
    <property type="match status" value="1"/>
</dbReference>
<gene>
    <name evidence="3" type="ORF">MD483_07270</name>
</gene>
<sequence length="317" mass="35671">MIIYIGNILSGNGPSNVDKALVGKLADDIYFIQATKRTLSVKDIISIYSSHTIHVSAVSLLGLVVLAFSKFFGKKTTFTMHGSLMIEKEYRHVPYIRICFEKLLVIGCDTIITVSKRLESYVGSVYPKSAHKVISIPNGVEELNNGSSIKEKKIVCIGGGRAEKRILSVCRAFEKLPLEIKQTYRIIVYGEEGSDSDLLQSFDFVTFRGFVAQEELLREMSRAEIYVQYSKYEPFCLAVFEAMSSKCKLILSDQIGAIDYLTDIDRSIVSIAKNEEELVDCILESIKKEAPEYSSYENLGWKEIAREYLTLWGRSSA</sequence>